<gene>
    <name evidence="1" type="ORF">SAMN05421813_106133</name>
</gene>
<dbReference type="EMBL" id="FNHH01000006">
    <property type="protein sequence ID" value="SDM12671.1"/>
    <property type="molecule type" value="Genomic_DNA"/>
</dbReference>
<dbReference type="Pfam" id="PF18845">
    <property type="entry name" value="baeRF_family3"/>
    <property type="match status" value="1"/>
</dbReference>
<evidence type="ECO:0000313" key="1">
    <source>
        <dbReference type="EMBL" id="SDM12671.1"/>
    </source>
</evidence>
<protein>
    <recommendedName>
        <fullName evidence="3">ERF1 domain-containing protein 3</fullName>
    </recommendedName>
</protein>
<evidence type="ECO:0000313" key="2">
    <source>
        <dbReference type="Proteomes" id="UP000199226"/>
    </source>
</evidence>
<dbReference type="OrthoDB" id="644173at2"/>
<accession>A0A1G9QP97</accession>
<proteinExistence type="predicted"/>
<keyword evidence="2" id="KW-1185">Reference proteome</keyword>
<dbReference type="STRING" id="990371.SAMN05421813_106133"/>
<organism evidence="1 2">
    <name type="scientific">Daejeonella rubra</name>
    <dbReference type="NCBI Taxonomy" id="990371"/>
    <lineage>
        <taxon>Bacteria</taxon>
        <taxon>Pseudomonadati</taxon>
        <taxon>Bacteroidota</taxon>
        <taxon>Sphingobacteriia</taxon>
        <taxon>Sphingobacteriales</taxon>
        <taxon>Sphingobacteriaceae</taxon>
        <taxon>Daejeonella</taxon>
    </lineage>
</organism>
<sequence length="366" mass="42344">MNQFNNAISDDLIEVMHASPYRPSVTIILPFEPLHSLISELEYSLKIASGKIKDELNENYPAGIVLPMLQKLDRIIAELDFKSQKKSVAIYLSPVFEKVIYLDIKADERIMVDSTFEIRDLVYSNKHLHKYLLLILSGKESRLYLGNSKSFEKLASPGSVYVYVNDAPEKILNFSDMSERRQIIRDKFLQHTDNLLDKVLKEHQIPLFVMGTEKLLGHFKKHTKHSDTVFKYITGNYEDHTLPQLKAIMKPYIASWFRAKQKAALVQLERAADKKKLVFGIKNVWNAVNNFHGRLLVVERNFMVAARFTEKNNTIELAEKPYTKRPDTMDLVDDVIEKVLENGGDVEFVDKNLLKDYNQIALVKYY</sequence>
<dbReference type="InterPro" id="IPR041289">
    <property type="entry name" value="Bact_RF_family3"/>
</dbReference>
<reference evidence="2" key="1">
    <citation type="submission" date="2016-10" db="EMBL/GenBank/DDBJ databases">
        <authorList>
            <person name="Varghese N."/>
            <person name="Submissions S."/>
        </authorList>
    </citation>
    <scope>NUCLEOTIDE SEQUENCE [LARGE SCALE GENOMIC DNA]</scope>
    <source>
        <strain evidence="2">DSM 24536</strain>
    </source>
</reference>
<evidence type="ECO:0008006" key="3">
    <source>
        <dbReference type="Google" id="ProtNLM"/>
    </source>
</evidence>
<dbReference type="AlphaFoldDB" id="A0A1G9QP97"/>
<dbReference type="RefSeq" id="WP_143007710.1">
    <property type="nucleotide sequence ID" value="NZ_FNHH01000006.1"/>
</dbReference>
<name>A0A1G9QP97_9SPHI</name>
<dbReference type="Proteomes" id="UP000199226">
    <property type="component" value="Unassembled WGS sequence"/>
</dbReference>